<feature type="transmembrane region" description="Helical" evidence="2">
    <location>
        <begin position="589"/>
        <end position="609"/>
    </location>
</feature>
<sequence length="616" mass="62076">MRVTLEEPLDGQPQVLRSVGPRGRPGGCDRRVAFAPGVASVCAVTARPDLPSGGSSAPATNPQPDPDPDPPMWLRAAIVVAAGSSVLVGLGPLLGLVVPSAPAAFLAWPLLLVLTLLAPAMAFVFARRGRLGAAAAVLVGPAALAPGRLVLDLQFVVDAGLATRPELLRVESLDSFAPSTGVWLLIAGHVAAIIAGFLAVRGVEHGDEGTGSHRQGLLTLVLCAGVIAAVGVLMAPFVSDDPYLLPNPALDGPVTVLIGSFLLAVAVPSATGFLAGSTDPEFARGGLLGVAAAVACVVVPPLVAAAVLDDIRFAWGPVFGLVAAIALVVLAVPAGRAGSAEPVDDLRLPALTRLITVSAALALAAGALALLAAAVPQVEMPYGLRDPSPYPARMLWPAGFLLVVLGGGLLLPRASRWLRPMLPVVWVVIPFAAAGVLDAVFTAVQAADAQAGIGAWAAGIAVLFAALAAVVAGIAGAVERDEVDLTEIAMHRLVLFPSLVALLLAAGAFSFPVVTAPDYAAPGVFTDFGTTSWGLVVALAAVVGAAVLAPMCRPARAAALLIGAALVVAVRVLEFPLTAERFPGAAPGLGLWFGAACAAVLLVTALAAARVSQDRH</sequence>
<feature type="transmembrane region" description="Helical" evidence="2">
    <location>
        <begin position="354"/>
        <end position="374"/>
    </location>
</feature>
<gene>
    <name evidence="3" type="ORF">A8926_0261</name>
</gene>
<dbReference type="Proteomes" id="UP000233786">
    <property type="component" value="Unassembled WGS sequence"/>
</dbReference>
<feature type="transmembrane region" description="Helical" evidence="2">
    <location>
        <begin position="424"/>
        <end position="447"/>
    </location>
</feature>
<dbReference type="AlphaFoldDB" id="A0A2N3XQ36"/>
<protein>
    <submittedName>
        <fullName evidence="3">Uncharacterized protein</fullName>
    </submittedName>
</protein>
<feature type="transmembrane region" description="Helical" evidence="2">
    <location>
        <begin position="531"/>
        <end position="550"/>
    </location>
</feature>
<name>A0A2N3XQ36_SACSN</name>
<feature type="transmembrane region" description="Helical" evidence="2">
    <location>
        <begin position="133"/>
        <end position="151"/>
    </location>
</feature>
<feature type="transmembrane region" description="Helical" evidence="2">
    <location>
        <begin position="254"/>
        <end position="275"/>
    </location>
</feature>
<dbReference type="STRING" id="994479.GCA_000194155_07923"/>
<keyword evidence="2" id="KW-0472">Membrane</keyword>
<proteinExistence type="predicted"/>
<evidence type="ECO:0000256" key="1">
    <source>
        <dbReference type="SAM" id="MobiDB-lite"/>
    </source>
</evidence>
<feature type="transmembrane region" description="Helical" evidence="2">
    <location>
        <begin position="73"/>
        <end position="94"/>
    </location>
</feature>
<comment type="caution">
    <text evidence="3">The sequence shown here is derived from an EMBL/GenBank/DDBJ whole genome shotgun (WGS) entry which is preliminary data.</text>
</comment>
<keyword evidence="2" id="KW-1133">Transmembrane helix</keyword>
<feature type="transmembrane region" description="Helical" evidence="2">
    <location>
        <begin position="287"/>
        <end position="308"/>
    </location>
</feature>
<feature type="transmembrane region" description="Helical" evidence="2">
    <location>
        <begin position="453"/>
        <end position="478"/>
    </location>
</feature>
<feature type="region of interest" description="Disordered" evidence="1">
    <location>
        <begin position="49"/>
        <end position="70"/>
    </location>
</feature>
<evidence type="ECO:0000313" key="3">
    <source>
        <dbReference type="EMBL" id="PKW12773.1"/>
    </source>
</evidence>
<feature type="transmembrane region" description="Helical" evidence="2">
    <location>
        <begin position="215"/>
        <end position="234"/>
    </location>
</feature>
<accession>A0A2N3XQ36</accession>
<reference evidence="3" key="1">
    <citation type="submission" date="2017-12" db="EMBL/GenBank/DDBJ databases">
        <title>Sequencing the genomes of 1000 Actinobacteria strains.</title>
        <authorList>
            <person name="Klenk H.-P."/>
        </authorList>
    </citation>
    <scope>NUCLEOTIDE SEQUENCE [LARGE SCALE GENOMIC DNA]</scope>
    <source>
        <strain evidence="3">DSM 44228</strain>
    </source>
</reference>
<keyword evidence="4" id="KW-1185">Reference proteome</keyword>
<organism evidence="3 4">
    <name type="scientific">Saccharopolyspora spinosa</name>
    <dbReference type="NCBI Taxonomy" id="60894"/>
    <lineage>
        <taxon>Bacteria</taxon>
        <taxon>Bacillati</taxon>
        <taxon>Actinomycetota</taxon>
        <taxon>Actinomycetes</taxon>
        <taxon>Pseudonocardiales</taxon>
        <taxon>Pseudonocardiaceae</taxon>
        <taxon>Saccharopolyspora</taxon>
    </lineage>
</organism>
<feature type="transmembrane region" description="Helical" evidence="2">
    <location>
        <begin position="490"/>
        <end position="511"/>
    </location>
</feature>
<feature type="compositionally biased region" description="Pro residues" evidence="1">
    <location>
        <begin position="61"/>
        <end position="70"/>
    </location>
</feature>
<feature type="transmembrane region" description="Helical" evidence="2">
    <location>
        <begin position="106"/>
        <end position="126"/>
    </location>
</feature>
<feature type="region of interest" description="Disordered" evidence="1">
    <location>
        <begin position="1"/>
        <end position="27"/>
    </location>
</feature>
<keyword evidence="2" id="KW-0812">Transmembrane</keyword>
<evidence type="ECO:0000256" key="2">
    <source>
        <dbReference type="SAM" id="Phobius"/>
    </source>
</evidence>
<evidence type="ECO:0000313" key="4">
    <source>
        <dbReference type="Proteomes" id="UP000233786"/>
    </source>
</evidence>
<feature type="transmembrane region" description="Helical" evidence="2">
    <location>
        <begin position="557"/>
        <end position="577"/>
    </location>
</feature>
<feature type="transmembrane region" description="Helical" evidence="2">
    <location>
        <begin position="182"/>
        <end position="203"/>
    </location>
</feature>
<feature type="transmembrane region" description="Helical" evidence="2">
    <location>
        <begin position="394"/>
        <end position="412"/>
    </location>
</feature>
<feature type="transmembrane region" description="Helical" evidence="2">
    <location>
        <begin position="314"/>
        <end position="333"/>
    </location>
</feature>
<dbReference type="EMBL" id="PJNB01000001">
    <property type="protein sequence ID" value="PKW12773.1"/>
    <property type="molecule type" value="Genomic_DNA"/>
</dbReference>